<accession>A0A2G9C9Z4</accession>
<evidence type="ECO:0000313" key="4">
    <source>
        <dbReference type="Proteomes" id="UP000231501"/>
    </source>
</evidence>
<name>A0A2G9C9Z4_9BURK</name>
<keyword evidence="1" id="KW-0732">Signal</keyword>
<dbReference type="Gene3D" id="3.40.50.1110">
    <property type="entry name" value="SGNH hydrolase"/>
    <property type="match status" value="2"/>
</dbReference>
<comment type="caution">
    <text evidence="3">The sequence shown here is derived from an EMBL/GenBank/DDBJ whole genome shotgun (WGS) entry which is preliminary data.</text>
</comment>
<dbReference type="AlphaFoldDB" id="A0A2G9C9Z4"/>
<organism evidence="3 4">
    <name type="scientific">Roseateles chitinivorans</name>
    <dbReference type="NCBI Taxonomy" id="2917965"/>
    <lineage>
        <taxon>Bacteria</taxon>
        <taxon>Pseudomonadati</taxon>
        <taxon>Pseudomonadota</taxon>
        <taxon>Betaproteobacteria</taxon>
        <taxon>Burkholderiales</taxon>
        <taxon>Sphaerotilaceae</taxon>
        <taxon>Roseateles</taxon>
    </lineage>
</organism>
<gene>
    <name evidence="3" type="ORF">CS062_14970</name>
</gene>
<sequence length="433" mass="44918">MSHLGFTPSSRRAPRLAGALMLACSALGACLPLGARAEATRILFVGNSYTFGRVDPVMSYNAANVHDLTAAMYATNPSGANSFEPHPWGGVAGLFKQFTVQVGLDYDVSISARNAASLRGQFLNTNSAGWDLRGNIGSQAWDKVVLQEQSDEPLTKQPGLASNPAYFNTYANLIENWVHQGSALSYRERDLIGGTNAKCAEITGASTGTCSLLRNVGANANANPDADVYLYQTWARPNLVNAPSTTVTDEITGAVTPTGQPAPSFYPSLQAMTEDLRQAYAAAALMAGADGSGGIAGVAPVGEAFMRAIAAGIATPDMYASTATTDGLLDLWFDDGTHASKYGSYLSALTLFGTITGVDPAVLGLGEIAARDLGISARDAVLLQRVASDQLGFAAAVPEPGSFALAGLGVALVGMLRWRRAATAAPRMAAAAA</sequence>
<evidence type="ECO:0000313" key="3">
    <source>
        <dbReference type="EMBL" id="PIM52349.1"/>
    </source>
</evidence>
<protein>
    <recommendedName>
        <fullName evidence="2">Ice-binding protein C-terminal domain-containing protein</fullName>
    </recommendedName>
</protein>
<feature type="signal peptide" evidence="1">
    <location>
        <begin position="1"/>
        <end position="28"/>
    </location>
</feature>
<proteinExistence type="predicted"/>
<dbReference type="Pfam" id="PF07589">
    <property type="entry name" value="PEP-CTERM"/>
    <property type="match status" value="1"/>
</dbReference>
<dbReference type="RefSeq" id="WP_099862425.1">
    <property type="nucleotide sequence ID" value="NZ_PEOG01000039.1"/>
</dbReference>
<feature type="chain" id="PRO_5013909994" description="Ice-binding protein C-terminal domain-containing protein" evidence="1">
    <location>
        <begin position="29"/>
        <end position="433"/>
    </location>
</feature>
<keyword evidence="4" id="KW-1185">Reference proteome</keyword>
<dbReference type="GO" id="GO:0016788">
    <property type="term" value="F:hydrolase activity, acting on ester bonds"/>
    <property type="evidence" value="ECO:0007669"/>
    <property type="project" value="UniProtKB-ARBA"/>
</dbReference>
<reference evidence="3 4" key="1">
    <citation type="submission" date="2017-11" db="EMBL/GenBank/DDBJ databases">
        <title>Draft genome sequence of Mitsuaria sp. HWN-4.</title>
        <authorList>
            <person name="Gundlapally S.R."/>
        </authorList>
    </citation>
    <scope>NUCLEOTIDE SEQUENCE [LARGE SCALE GENOMIC DNA]</scope>
    <source>
        <strain evidence="3 4">HWN-4</strain>
    </source>
</reference>
<dbReference type="InterPro" id="IPR013424">
    <property type="entry name" value="Ice-binding_C"/>
</dbReference>
<dbReference type="Proteomes" id="UP000231501">
    <property type="component" value="Unassembled WGS sequence"/>
</dbReference>
<evidence type="ECO:0000256" key="1">
    <source>
        <dbReference type="SAM" id="SignalP"/>
    </source>
</evidence>
<dbReference type="InterPro" id="IPR036514">
    <property type="entry name" value="SGNH_hydro_sf"/>
</dbReference>
<feature type="domain" description="Ice-binding protein C-terminal" evidence="2">
    <location>
        <begin position="396"/>
        <end position="420"/>
    </location>
</feature>
<evidence type="ECO:0000259" key="2">
    <source>
        <dbReference type="Pfam" id="PF07589"/>
    </source>
</evidence>
<dbReference type="OrthoDB" id="110597at2"/>
<dbReference type="EMBL" id="PEOG01000039">
    <property type="protein sequence ID" value="PIM52349.1"/>
    <property type="molecule type" value="Genomic_DNA"/>
</dbReference>